<dbReference type="STRING" id="647171.MetfoDRAFT_1104"/>
<sequence length="439" mass="50048">MGVLYFTQLSDASKNQHIKFQIESDKPITVYVVPSKNEFNALQNGKEFYYFPELSRQDILSFIGEGIVPPTSYIVIINNGEEDAQVSFKFVSVDTDENALSPIKSSPLQFNEKSQNNVEVANLEISTTYYEPYPLAFYNVFYELGEPDITFKITNNGENPITIRLISEYQGYSNKAITTETIMPGETKEINQTIPLIKDKIKQIKTKTKFSLHYKIEYDDNGEWKTYDEQTEMIDVYPMDTMVWAVKDDKGNYNSINEYIAVFVTPKDDAIMELLSKAKERHPEKSLSGYQDKDVNSQIKAIYDALKYDYRVSYVDVSNAYGKDYVQKVRLPKETLKLKSANCIDGSVVFASAIEALGMHPYIVLLSDHAFVAWDVDGSGNYIEALETTMVGNADFEDALRYGNEELEANWDALTDDDPWNGQIIDIKECRELGILPME</sequence>
<dbReference type="Gene3D" id="3.10.620.30">
    <property type="match status" value="1"/>
</dbReference>
<evidence type="ECO:0008006" key="3">
    <source>
        <dbReference type="Google" id="ProtNLM"/>
    </source>
</evidence>
<name>H1KZ81_9EURY</name>
<gene>
    <name evidence="1" type="ORF">MetfoDRAFT_1104</name>
</gene>
<reference evidence="1 2" key="1">
    <citation type="submission" date="2011-09" db="EMBL/GenBank/DDBJ databases">
        <title>The draft genome of Methanotorris formicicus Mc-S-70.</title>
        <authorList>
            <consortium name="US DOE Joint Genome Institute (JGI-PGF)"/>
            <person name="Lucas S."/>
            <person name="Han J."/>
            <person name="Lapidus A."/>
            <person name="Cheng J.-F."/>
            <person name="Goodwin L."/>
            <person name="Pitluck S."/>
            <person name="Peters L."/>
            <person name="Land M.L."/>
            <person name="Hauser L."/>
            <person name="Sieprawska-Lupa M."/>
            <person name="Takai K."/>
            <person name="Miyazaki J."/>
            <person name="Whitman W."/>
            <person name="Woyke T.J."/>
        </authorList>
    </citation>
    <scope>NUCLEOTIDE SEQUENCE [LARGE SCALE GENOMIC DNA]</scope>
    <source>
        <strain evidence="1 2">Mc-S-70</strain>
    </source>
</reference>
<keyword evidence="2" id="KW-1185">Reference proteome</keyword>
<comment type="caution">
    <text evidence="1">The sequence shown here is derived from an EMBL/GenBank/DDBJ whole genome shotgun (WGS) entry which is preliminary data.</text>
</comment>
<accession>H1KZ81</accession>
<evidence type="ECO:0000313" key="2">
    <source>
        <dbReference type="Proteomes" id="UP000003706"/>
    </source>
</evidence>
<protein>
    <recommendedName>
        <fullName evidence="3">Transglutaminase domain-containing protein</fullName>
    </recommendedName>
</protein>
<proteinExistence type="predicted"/>
<dbReference type="AlphaFoldDB" id="H1KZ81"/>
<dbReference type="Proteomes" id="UP000003706">
    <property type="component" value="Unassembled WGS sequence"/>
</dbReference>
<evidence type="ECO:0000313" key="1">
    <source>
        <dbReference type="EMBL" id="EHP86235.1"/>
    </source>
</evidence>
<dbReference type="PATRIC" id="fig|647171.4.peg.1080"/>
<organism evidence="1 2">
    <name type="scientific">Methanotorris formicicus Mc-S-70</name>
    <dbReference type="NCBI Taxonomy" id="647171"/>
    <lineage>
        <taxon>Archaea</taxon>
        <taxon>Methanobacteriati</taxon>
        <taxon>Methanobacteriota</taxon>
        <taxon>Methanomada group</taxon>
        <taxon>Methanococci</taxon>
        <taxon>Methanococcales</taxon>
        <taxon>Methanocaldococcaceae</taxon>
        <taxon>Methanotorris</taxon>
    </lineage>
</organism>
<dbReference type="RefSeq" id="WP_007044536.1">
    <property type="nucleotide sequence ID" value="NZ_AGJL01000025.1"/>
</dbReference>
<dbReference type="EMBL" id="AGJL01000025">
    <property type="protein sequence ID" value="EHP86235.1"/>
    <property type="molecule type" value="Genomic_DNA"/>
</dbReference>